<dbReference type="AlphaFoldDB" id="A0AAN6UPJ5"/>
<evidence type="ECO:0000256" key="1">
    <source>
        <dbReference type="SAM" id="MobiDB-lite"/>
    </source>
</evidence>
<proteinExistence type="predicted"/>
<evidence type="ECO:0000313" key="3">
    <source>
        <dbReference type="Proteomes" id="UP001304895"/>
    </source>
</evidence>
<dbReference type="Proteomes" id="UP001304895">
    <property type="component" value="Unassembled WGS sequence"/>
</dbReference>
<feature type="region of interest" description="Disordered" evidence="1">
    <location>
        <begin position="73"/>
        <end position="97"/>
    </location>
</feature>
<dbReference type="EMBL" id="MU853403">
    <property type="protein sequence ID" value="KAK4136579.1"/>
    <property type="molecule type" value="Genomic_DNA"/>
</dbReference>
<reference evidence="2" key="2">
    <citation type="submission" date="2023-05" db="EMBL/GenBank/DDBJ databases">
        <authorList>
            <consortium name="Lawrence Berkeley National Laboratory"/>
            <person name="Steindorff A."/>
            <person name="Hensen N."/>
            <person name="Bonometti L."/>
            <person name="Westerberg I."/>
            <person name="Brannstrom I.O."/>
            <person name="Guillou S."/>
            <person name="Cros-Aarteil S."/>
            <person name="Calhoun S."/>
            <person name="Haridas S."/>
            <person name="Kuo A."/>
            <person name="Mondo S."/>
            <person name="Pangilinan J."/>
            <person name="Riley R."/>
            <person name="Labutti K."/>
            <person name="Andreopoulos B."/>
            <person name="Lipzen A."/>
            <person name="Chen C."/>
            <person name="Yanf M."/>
            <person name="Daum C."/>
            <person name="Ng V."/>
            <person name="Clum A."/>
            <person name="Ohm R."/>
            <person name="Martin F."/>
            <person name="Silar P."/>
            <person name="Natvig D."/>
            <person name="Lalanne C."/>
            <person name="Gautier V."/>
            <person name="Ament-Velasquez S.L."/>
            <person name="Kruys A."/>
            <person name="Hutchinson M.I."/>
            <person name="Powell A.J."/>
            <person name="Barry K."/>
            <person name="Miller A.N."/>
            <person name="Grigoriev I.V."/>
            <person name="Debuchy R."/>
            <person name="Gladieux P."/>
            <person name="Thoren M.H."/>
            <person name="Johannesson H."/>
        </authorList>
    </citation>
    <scope>NUCLEOTIDE SEQUENCE</scope>
    <source>
        <strain evidence="2">CBS 123565</strain>
    </source>
</reference>
<reference evidence="2" key="1">
    <citation type="journal article" date="2023" name="Mol. Phylogenet. Evol.">
        <title>Genome-scale phylogeny and comparative genomics of the fungal order Sordariales.</title>
        <authorList>
            <person name="Hensen N."/>
            <person name="Bonometti L."/>
            <person name="Westerberg I."/>
            <person name="Brannstrom I.O."/>
            <person name="Guillou S."/>
            <person name="Cros-Aarteil S."/>
            <person name="Calhoun S."/>
            <person name="Haridas S."/>
            <person name="Kuo A."/>
            <person name="Mondo S."/>
            <person name="Pangilinan J."/>
            <person name="Riley R."/>
            <person name="LaButti K."/>
            <person name="Andreopoulos B."/>
            <person name="Lipzen A."/>
            <person name="Chen C."/>
            <person name="Yan M."/>
            <person name="Daum C."/>
            <person name="Ng V."/>
            <person name="Clum A."/>
            <person name="Steindorff A."/>
            <person name="Ohm R.A."/>
            <person name="Martin F."/>
            <person name="Silar P."/>
            <person name="Natvig D.O."/>
            <person name="Lalanne C."/>
            <person name="Gautier V."/>
            <person name="Ament-Velasquez S.L."/>
            <person name="Kruys A."/>
            <person name="Hutchinson M.I."/>
            <person name="Powell A.J."/>
            <person name="Barry K."/>
            <person name="Miller A.N."/>
            <person name="Grigoriev I.V."/>
            <person name="Debuchy R."/>
            <person name="Gladieux P."/>
            <person name="Hiltunen Thoren M."/>
            <person name="Johannesson H."/>
        </authorList>
    </citation>
    <scope>NUCLEOTIDE SEQUENCE</scope>
    <source>
        <strain evidence="2">CBS 123565</strain>
    </source>
</reference>
<protein>
    <submittedName>
        <fullName evidence="2">Uncharacterized protein</fullName>
    </submittedName>
</protein>
<organism evidence="2 3">
    <name type="scientific">Trichocladium antarcticum</name>
    <dbReference type="NCBI Taxonomy" id="1450529"/>
    <lineage>
        <taxon>Eukaryota</taxon>
        <taxon>Fungi</taxon>
        <taxon>Dikarya</taxon>
        <taxon>Ascomycota</taxon>
        <taxon>Pezizomycotina</taxon>
        <taxon>Sordariomycetes</taxon>
        <taxon>Sordariomycetidae</taxon>
        <taxon>Sordariales</taxon>
        <taxon>Chaetomiaceae</taxon>
        <taxon>Trichocladium</taxon>
    </lineage>
</organism>
<comment type="caution">
    <text evidence="2">The sequence shown here is derived from an EMBL/GenBank/DDBJ whole genome shotgun (WGS) entry which is preliminary data.</text>
</comment>
<keyword evidence="3" id="KW-1185">Reference proteome</keyword>
<evidence type="ECO:0000313" key="2">
    <source>
        <dbReference type="EMBL" id="KAK4136579.1"/>
    </source>
</evidence>
<accession>A0AAN6UPJ5</accession>
<name>A0AAN6UPJ5_9PEZI</name>
<sequence length="131" mass="14331">MSAPTHEQLLQLSGQVVAFPPDAARRMPSTFLSLAPSTSESYPRTQRVKQAALTAEALAAVPKLESVVTPLAAAEPVPETETMKQRRTSSLSSDSSKSRLRFLKLGPVHWGEHQDDHKADYHDIVDEVAVE</sequence>
<gene>
    <name evidence="2" type="ORF">BT67DRAFT_432404</name>
</gene>